<dbReference type="AlphaFoldDB" id="A0A2T5K637"/>
<keyword evidence="3" id="KW-1185">Reference proteome</keyword>
<sequence>MQTMPDPVTELDLVAYVDDQLDPWRRVAVEAHLAADPSSAARVMADLRARDELRLAFADPLPHEAPETRAAARKLARGLGLDRLLVRLAPMAAVLVLGGLIGAGAAGLGPLRVSHVVASEPPPAFIQTALEAHEAGRLRLSMLSQPAATRLDAAEIRAKTGILLPGLPADWQVQDVQIFPSPQGPSVEMALETPGLGRLSLFAVRPGSFRVALPDATQAGGRDVAWFQIGEVAHVLVAEAAPPDALREAADGLSRTLY</sequence>
<comment type="caution">
    <text evidence="2">The sequence shown here is derived from an EMBL/GenBank/DDBJ whole genome shotgun (WGS) entry which is preliminary data.</text>
</comment>
<dbReference type="EMBL" id="QAOT01000011">
    <property type="protein sequence ID" value="PTR17829.1"/>
    <property type="molecule type" value="Genomic_DNA"/>
</dbReference>
<accession>A0A2T5K637</accession>
<reference evidence="2 3" key="1">
    <citation type="submission" date="2018-04" db="EMBL/GenBank/DDBJ databases">
        <title>Genomic Encyclopedia of Type Strains, Phase III (KMG-III): the genomes of soil and plant-associated and newly described type strains.</title>
        <authorList>
            <person name="Whitman W."/>
        </authorList>
    </citation>
    <scope>NUCLEOTIDE SEQUENCE [LARGE SCALE GENOMIC DNA]</scope>
    <source>
        <strain evidence="2 3">KA25</strain>
    </source>
</reference>
<feature type="transmembrane region" description="Helical" evidence="1">
    <location>
        <begin position="84"/>
        <end position="108"/>
    </location>
</feature>
<keyword evidence="1" id="KW-0812">Transmembrane</keyword>
<name>A0A2T5K637_9RHOB</name>
<evidence type="ECO:0000313" key="3">
    <source>
        <dbReference type="Proteomes" id="UP000244060"/>
    </source>
</evidence>
<proteinExistence type="predicted"/>
<dbReference type="OrthoDB" id="7187254at2"/>
<dbReference type="RefSeq" id="WP_101339882.1">
    <property type="nucleotide sequence ID" value="NZ_CP090022.1"/>
</dbReference>
<evidence type="ECO:0000256" key="1">
    <source>
        <dbReference type="SAM" id="Phobius"/>
    </source>
</evidence>
<protein>
    <submittedName>
        <fullName evidence="2">Anti-sigma factor RsiW</fullName>
    </submittedName>
</protein>
<gene>
    <name evidence="2" type="ORF">C8J28_111117</name>
</gene>
<evidence type="ECO:0000313" key="2">
    <source>
        <dbReference type="EMBL" id="PTR17829.1"/>
    </source>
</evidence>
<organism evidence="2 3">
    <name type="scientific">Cereibacter azotoformans</name>
    <dbReference type="NCBI Taxonomy" id="43057"/>
    <lineage>
        <taxon>Bacteria</taxon>
        <taxon>Pseudomonadati</taxon>
        <taxon>Pseudomonadota</taxon>
        <taxon>Alphaproteobacteria</taxon>
        <taxon>Rhodobacterales</taxon>
        <taxon>Paracoccaceae</taxon>
        <taxon>Cereibacter</taxon>
    </lineage>
</organism>
<keyword evidence="1" id="KW-1133">Transmembrane helix</keyword>
<keyword evidence="1" id="KW-0472">Membrane</keyword>
<dbReference type="Proteomes" id="UP000244060">
    <property type="component" value="Unassembled WGS sequence"/>
</dbReference>